<dbReference type="PROSITE" id="PS50302">
    <property type="entry name" value="PUM"/>
    <property type="match status" value="3"/>
</dbReference>
<dbReference type="AlphaFoldDB" id="A0A812TLY3"/>
<feature type="region of interest" description="Disordered" evidence="3">
    <location>
        <begin position="315"/>
        <end position="358"/>
    </location>
</feature>
<comment type="caution">
    <text evidence="6">The sequence shown here is derived from an EMBL/GenBank/DDBJ whole genome shotgun (WGS) entry which is preliminary data.</text>
</comment>
<evidence type="ECO:0000256" key="3">
    <source>
        <dbReference type="SAM" id="MobiDB-lite"/>
    </source>
</evidence>
<dbReference type="PANTHER" id="PTHR12537">
    <property type="entry name" value="RNA BINDING PROTEIN PUMILIO-RELATED"/>
    <property type="match status" value="1"/>
</dbReference>
<protein>
    <submittedName>
        <fullName evidence="6">APUM3 protein</fullName>
    </submittedName>
</protein>
<feature type="compositionally biased region" description="Polar residues" evidence="3">
    <location>
        <begin position="320"/>
        <end position="342"/>
    </location>
</feature>
<organism evidence="6 7">
    <name type="scientific">Symbiodinium natans</name>
    <dbReference type="NCBI Taxonomy" id="878477"/>
    <lineage>
        <taxon>Eukaryota</taxon>
        <taxon>Sar</taxon>
        <taxon>Alveolata</taxon>
        <taxon>Dinophyceae</taxon>
        <taxon>Suessiales</taxon>
        <taxon>Symbiodiniaceae</taxon>
        <taxon>Symbiodinium</taxon>
    </lineage>
</organism>
<name>A0A812TLY3_9DINO</name>
<feature type="compositionally biased region" description="Basic and acidic residues" evidence="3">
    <location>
        <begin position="343"/>
        <end position="358"/>
    </location>
</feature>
<evidence type="ECO:0000256" key="4">
    <source>
        <dbReference type="SAM" id="SignalP"/>
    </source>
</evidence>
<reference evidence="6" key="1">
    <citation type="submission" date="2021-02" db="EMBL/GenBank/DDBJ databases">
        <authorList>
            <person name="Dougan E. K."/>
            <person name="Rhodes N."/>
            <person name="Thang M."/>
            <person name="Chan C."/>
        </authorList>
    </citation>
    <scope>NUCLEOTIDE SEQUENCE</scope>
</reference>
<keyword evidence="1" id="KW-0677">Repeat</keyword>
<dbReference type="SMART" id="SM00025">
    <property type="entry name" value="Pumilio"/>
    <property type="match status" value="5"/>
</dbReference>
<feature type="repeat" description="Pumilio" evidence="2">
    <location>
        <begin position="379"/>
        <end position="415"/>
    </location>
</feature>
<feature type="domain" description="PUM-HD" evidence="5">
    <location>
        <begin position="282"/>
        <end position="587"/>
    </location>
</feature>
<dbReference type="EMBL" id="CAJNDS010002597">
    <property type="protein sequence ID" value="CAE7539342.1"/>
    <property type="molecule type" value="Genomic_DNA"/>
</dbReference>
<feature type="repeat" description="Pumilio" evidence="2">
    <location>
        <begin position="452"/>
        <end position="487"/>
    </location>
</feature>
<dbReference type="PANTHER" id="PTHR12537:SF12">
    <property type="entry name" value="MATERNAL PROTEIN PUMILIO"/>
    <property type="match status" value="1"/>
</dbReference>
<dbReference type="Pfam" id="PF00806">
    <property type="entry name" value="PUF"/>
    <property type="match status" value="5"/>
</dbReference>
<keyword evidence="7" id="KW-1185">Reference proteome</keyword>
<evidence type="ECO:0000256" key="1">
    <source>
        <dbReference type="ARBA" id="ARBA00022737"/>
    </source>
</evidence>
<sequence length="587" mass="65194">MVCASKMPSPSRCLSTLLLALLGPAVASPQDKPPAAAQSVEKQKPRSISHGLTAVGLPMPWGAAAPTSSVVQGQLAPAIHATGQATSSLWACIVAGAGAVGHNIRQQNREPRRPRHGRRGPSRQTTAASATSTTVVEVEQQVESEAEVAGWQTASEDEDDRSQQIGQQHRMQFLQQVMRHEMQQQQGQPFADQQGMAFFNQQQQQQQPFRQQNFQQPQLQPFYDGRPFNQQQVVYWPNQMPQHAVNPQFNQQMQMQMQQAMSQQPQLQAFAPMPQMQQMVLVAVPVVPENSPVSQGDEAPAHQPDMEHLRNFSMGHRAPSVSSTPSEISMEMGSSVSTQTPSNRERATSRWNGKESEAVVRQLRAPGLDAASRKRLLERIVQDAWSMAITKHGTRVVQAAFEVAAEISEKQNLLDVLRGKVWQALKSPHANHVLQKAIAHMPPQKLDFIISELRGRVGDAARHPFGCRVLERLLEHGLPEQLEPISREVLSDILELCRHPYGNYVVQHSLAHGSPEQRTRLCEAMRPEMGRLARHKVASHVVECALLHSSPEEREQLKNSMAGNAEELASLTASNYGSFVVKEMKKR</sequence>
<dbReference type="InterPro" id="IPR011989">
    <property type="entry name" value="ARM-like"/>
</dbReference>
<feature type="signal peptide" evidence="4">
    <location>
        <begin position="1"/>
        <end position="27"/>
    </location>
</feature>
<dbReference type="Proteomes" id="UP000604046">
    <property type="component" value="Unassembled WGS sequence"/>
</dbReference>
<dbReference type="GO" id="GO:0010608">
    <property type="term" value="P:post-transcriptional regulation of gene expression"/>
    <property type="evidence" value="ECO:0007669"/>
    <property type="project" value="TreeGrafter"/>
</dbReference>
<dbReference type="InterPro" id="IPR001313">
    <property type="entry name" value="Pumilio_RNA-bd_rpt"/>
</dbReference>
<dbReference type="GO" id="GO:0003729">
    <property type="term" value="F:mRNA binding"/>
    <property type="evidence" value="ECO:0007669"/>
    <property type="project" value="TreeGrafter"/>
</dbReference>
<dbReference type="SUPFAM" id="SSF48371">
    <property type="entry name" value="ARM repeat"/>
    <property type="match status" value="1"/>
</dbReference>
<evidence type="ECO:0000313" key="6">
    <source>
        <dbReference type="EMBL" id="CAE7539342.1"/>
    </source>
</evidence>
<feature type="compositionally biased region" description="Basic residues" evidence="3">
    <location>
        <begin position="112"/>
        <end position="121"/>
    </location>
</feature>
<evidence type="ECO:0000259" key="5">
    <source>
        <dbReference type="PROSITE" id="PS50303"/>
    </source>
</evidence>
<evidence type="ECO:0000256" key="2">
    <source>
        <dbReference type="PROSITE-ProRule" id="PRU00317"/>
    </source>
</evidence>
<evidence type="ECO:0000313" key="7">
    <source>
        <dbReference type="Proteomes" id="UP000604046"/>
    </source>
</evidence>
<dbReference type="InterPro" id="IPR033133">
    <property type="entry name" value="PUM-HD"/>
</dbReference>
<keyword evidence="4" id="KW-0732">Signal</keyword>
<proteinExistence type="predicted"/>
<accession>A0A812TLY3</accession>
<feature type="chain" id="PRO_5032652330" evidence="4">
    <location>
        <begin position="28"/>
        <end position="587"/>
    </location>
</feature>
<dbReference type="Gene3D" id="1.25.10.10">
    <property type="entry name" value="Leucine-rich Repeat Variant"/>
    <property type="match status" value="1"/>
</dbReference>
<gene>
    <name evidence="6" type="primary">APUM3</name>
    <name evidence="6" type="ORF">SNAT2548_LOCUS30240</name>
</gene>
<feature type="region of interest" description="Disordered" evidence="3">
    <location>
        <begin position="28"/>
        <end position="48"/>
    </location>
</feature>
<feature type="compositionally biased region" description="Low complexity" evidence="3">
    <location>
        <begin position="122"/>
        <end position="139"/>
    </location>
</feature>
<dbReference type="GO" id="GO:0005737">
    <property type="term" value="C:cytoplasm"/>
    <property type="evidence" value="ECO:0007669"/>
    <property type="project" value="TreeGrafter"/>
</dbReference>
<dbReference type="OrthoDB" id="668540at2759"/>
<feature type="region of interest" description="Disordered" evidence="3">
    <location>
        <begin position="103"/>
        <end position="166"/>
    </location>
</feature>
<dbReference type="InterPro" id="IPR016024">
    <property type="entry name" value="ARM-type_fold"/>
</dbReference>
<feature type="repeat" description="Pumilio" evidence="2">
    <location>
        <begin position="488"/>
        <end position="523"/>
    </location>
</feature>
<dbReference type="PROSITE" id="PS50303">
    <property type="entry name" value="PUM_HD"/>
    <property type="match status" value="1"/>
</dbReference>